<sequence length="639" mass="71365">MPSSKEHSEAWPHLLSRMDAFYAEASDRLLLAARSLDAAAGICVGLLDPVSNIMANAICTSDDPDHLEASAGAVVDKKRQEELGRRSIEGLVAFLLYFFPYMAHWEAVRYLHLAAARLVVADRGMTARFSLDSVMAAPAFEEALTIAAEIAKHPKPKQLSNVWMSLSSRPHQVLTLLQPQSPRQNLDSLKTFLEDPAVPHLATPWDLAASRLLHHSNGMITNNMPYQHIARSLRMVLLDTIHSYYLKALAILPRNDLRSRLHRSLLRAGNCYGPLDPVSNIILNTLWYNANFPAPESVTPVLDVIGPNSLTRLVSRSFYGLVSFLQTRYHDLSEHRIVQCLVATSGRLSVADPKLLTSSGAKASEADEQRHYQHCLESMPGLYDDAIRKMEQGSPCADVQEAYAAATTAAWHPNPEDQAKFLASWEEGAFPRHPISAGDVQHWSSILSEKAKPLAPEYIRKPCYPARAGRARSMNLQRRISRKVKDALDKRLLHDGKPAFDLHIICCVNEDAFAPYKYRYSHVNFLATERGPVSDSDVMSYPVLFFAEFDNEDKGGAFLCQVHEPTPFAAEHVRCLYCEAEGVKVVHPTSLKFHGGGSELEEVIRGKHDLSNDVLICKNEHAVQILYAVEEDFMYVDVR</sequence>
<dbReference type="Pfam" id="PF12274">
    <property type="entry name" value="DUF3615"/>
    <property type="match status" value="1"/>
</dbReference>
<dbReference type="OrthoDB" id="639207at2759"/>
<feature type="domain" description="DUF3615" evidence="1">
    <location>
        <begin position="484"/>
        <end position="588"/>
    </location>
</feature>
<proteinExistence type="predicted"/>
<gene>
    <name evidence="3" type="ORF">EJB05_29300</name>
</gene>
<dbReference type="EMBL" id="RWGY01000013">
    <property type="protein sequence ID" value="TVU26740.1"/>
    <property type="molecule type" value="Genomic_DNA"/>
</dbReference>
<accession>A0A5J9UUL5</accession>
<dbReference type="InterPro" id="IPR022059">
    <property type="entry name" value="DUF3615"/>
</dbReference>
<evidence type="ECO:0000313" key="4">
    <source>
        <dbReference type="Proteomes" id="UP000324897"/>
    </source>
</evidence>
<dbReference type="PANTHER" id="PTHR33120">
    <property type="entry name" value="EXPRESSED PROTEIN-RELATED"/>
    <property type="match status" value="1"/>
</dbReference>
<dbReference type="Gramene" id="TVU26740">
    <property type="protein sequence ID" value="TVU26740"/>
    <property type="gene ID" value="EJB05_29300"/>
</dbReference>
<keyword evidence="4" id="KW-1185">Reference proteome</keyword>
<evidence type="ECO:0000313" key="3">
    <source>
        <dbReference type="EMBL" id="TVU26740.1"/>
    </source>
</evidence>
<feature type="non-terminal residue" evidence="3">
    <location>
        <position position="1"/>
    </location>
</feature>
<evidence type="ECO:0000259" key="1">
    <source>
        <dbReference type="Pfam" id="PF12274"/>
    </source>
</evidence>
<feature type="domain" description="PIR2-like helical" evidence="2">
    <location>
        <begin position="17"/>
        <end position="122"/>
    </location>
</feature>
<evidence type="ECO:0000259" key="2">
    <source>
        <dbReference type="Pfam" id="PF20235"/>
    </source>
</evidence>
<feature type="domain" description="PIR2-like helical" evidence="2">
    <location>
        <begin position="239"/>
        <end position="353"/>
    </location>
</feature>
<dbReference type="InterPro" id="IPR046527">
    <property type="entry name" value="PIR2-like_helical"/>
</dbReference>
<dbReference type="Pfam" id="PF20235">
    <property type="entry name" value="PIR2-like_helical"/>
    <property type="match status" value="2"/>
</dbReference>
<organism evidence="3 4">
    <name type="scientific">Eragrostis curvula</name>
    <name type="common">weeping love grass</name>
    <dbReference type="NCBI Taxonomy" id="38414"/>
    <lineage>
        <taxon>Eukaryota</taxon>
        <taxon>Viridiplantae</taxon>
        <taxon>Streptophyta</taxon>
        <taxon>Embryophyta</taxon>
        <taxon>Tracheophyta</taxon>
        <taxon>Spermatophyta</taxon>
        <taxon>Magnoliopsida</taxon>
        <taxon>Liliopsida</taxon>
        <taxon>Poales</taxon>
        <taxon>Poaceae</taxon>
        <taxon>PACMAD clade</taxon>
        <taxon>Chloridoideae</taxon>
        <taxon>Eragrostideae</taxon>
        <taxon>Eragrostidinae</taxon>
        <taxon>Eragrostis</taxon>
    </lineage>
</organism>
<comment type="caution">
    <text evidence="3">The sequence shown here is derived from an EMBL/GenBank/DDBJ whole genome shotgun (WGS) entry which is preliminary data.</text>
</comment>
<dbReference type="PANTHER" id="PTHR33120:SF5">
    <property type="entry name" value="PIR2-LIKE HELICAL DOMAIN-CONTAINING PROTEIN"/>
    <property type="match status" value="1"/>
</dbReference>
<reference evidence="3 4" key="1">
    <citation type="journal article" date="2019" name="Sci. Rep.">
        <title>A high-quality genome of Eragrostis curvula grass provides insights into Poaceae evolution and supports new strategies to enhance forage quality.</title>
        <authorList>
            <person name="Carballo J."/>
            <person name="Santos B.A.C.M."/>
            <person name="Zappacosta D."/>
            <person name="Garbus I."/>
            <person name="Selva J.P."/>
            <person name="Gallo C.A."/>
            <person name="Diaz A."/>
            <person name="Albertini E."/>
            <person name="Caccamo M."/>
            <person name="Echenique V."/>
        </authorList>
    </citation>
    <scope>NUCLEOTIDE SEQUENCE [LARGE SCALE GENOMIC DNA]</scope>
    <source>
        <strain evidence="4">cv. Victoria</strain>
        <tissue evidence="3">Leaf</tissue>
    </source>
</reference>
<dbReference type="Proteomes" id="UP000324897">
    <property type="component" value="Chromosome 2"/>
</dbReference>
<name>A0A5J9UUL5_9POAL</name>
<protein>
    <submittedName>
        <fullName evidence="3">Uncharacterized protein</fullName>
    </submittedName>
</protein>
<dbReference type="AlphaFoldDB" id="A0A5J9UUL5"/>